<dbReference type="InterPro" id="IPR046896">
    <property type="entry name" value="Cup1-like_N"/>
</dbReference>
<dbReference type="CDD" id="cd20273">
    <property type="entry name" value="Complex1_LYR_unchar"/>
    <property type="match status" value="1"/>
</dbReference>
<accession>A0ABR4D437</accession>
<evidence type="ECO:0000256" key="1">
    <source>
        <dbReference type="SAM" id="MobiDB-lite"/>
    </source>
</evidence>
<dbReference type="RefSeq" id="XP_070863333.1">
    <property type="nucleotide sequence ID" value="XM_071013903.1"/>
</dbReference>
<protein>
    <recommendedName>
        <fullName evidence="2">Complex 1 LYR protein domain-containing protein</fullName>
    </recommendedName>
</protein>
<dbReference type="GeneID" id="98128547"/>
<organism evidence="3 4">
    <name type="scientific">Remersonia thermophila</name>
    <dbReference type="NCBI Taxonomy" id="72144"/>
    <lineage>
        <taxon>Eukaryota</taxon>
        <taxon>Fungi</taxon>
        <taxon>Dikarya</taxon>
        <taxon>Ascomycota</taxon>
        <taxon>Pezizomycotina</taxon>
        <taxon>Sordariomycetes</taxon>
        <taxon>Sordariomycetidae</taxon>
        <taxon>Sordariales</taxon>
        <taxon>Sordariales incertae sedis</taxon>
        <taxon>Remersonia</taxon>
    </lineage>
</organism>
<comment type="caution">
    <text evidence="3">The sequence shown here is derived from an EMBL/GenBank/DDBJ whole genome shotgun (WGS) entry which is preliminary data.</text>
</comment>
<name>A0ABR4D437_9PEZI</name>
<sequence>MPSQFFPARSSRHRTACFALYRALLRTAQRVPLPDDLTTSSPLAGPTPTQHPLRTLIRNAFHRNRNDTSPRLVVSALKNGYRFLTLLSRAAEASDPPSPERASVVAFLRRNQERVLQIKAKLAAEREAWEQGSTAPIPDRQTVIKRVSPDGVWPPVYAPAIPVRPLSAFRDGIRRPPVLGHAMGIPFLRFKKPQPRFLERVLRQKAMRRHKRIGIMTALAEDGMADAQDEDLWEEQVEKLLADASRKRRGREGGGKLESARREPTYAESLKEAIGILVDLTNKEHDDLVARGRAMWQIVVAEREQALKEEKERLERLGRGGEEPKLRDRRRPLALSRRPKEKKKRDEKTKGKTAEGGNENKRAQEAGGQGSTEPSDASAVAPPKQ</sequence>
<reference evidence="3 4" key="1">
    <citation type="journal article" date="2024" name="Commun. Biol.">
        <title>Comparative genomic analysis of thermophilic fungi reveals convergent evolutionary adaptations and gene losses.</title>
        <authorList>
            <person name="Steindorff A.S."/>
            <person name="Aguilar-Pontes M.V."/>
            <person name="Robinson A.J."/>
            <person name="Andreopoulos B."/>
            <person name="LaButti K."/>
            <person name="Kuo A."/>
            <person name="Mondo S."/>
            <person name="Riley R."/>
            <person name="Otillar R."/>
            <person name="Haridas S."/>
            <person name="Lipzen A."/>
            <person name="Grimwood J."/>
            <person name="Schmutz J."/>
            <person name="Clum A."/>
            <person name="Reid I.D."/>
            <person name="Moisan M.C."/>
            <person name="Butler G."/>
            <person name="Nguyen T.T.M."/>
            <person name="Dewar K."/>
            <person name="Conant G."/>
            <person name="Drula E."/>
            <person name="Henrissat B."/>
            <person name="Hansel C."/>
            <person name="Singer S."/>
            <person name="Hutchinson M.I."/>
            <person name="de Vries R.P."/>
            <person name="Natvig D.O."/>
            <person name="Powell A.J."/>
            <person name="Tsang A."/>
            <person name="Grigoriev I.V."/>
        </authorList>
    </citation>
    <scope>NUCLEOTIDE SEQUENCE [LARGE SCALE GENOMIC DNA]</scope>
    <source>
        <strain evidence="3 4">ATCC 22073</strain>
    </source>
</reference>
<feature type="region of interest" description="Disordered" evidence="1">
    <location>
        <begin position="315"/>
        <end position="385"/>
    </location>
</feature>
<dbReference type="Proteomes" id="UP001600064">
    <property type="component" value="Unassembled WGS sequence"/>
</dbReference>
<proteinExistence type="predicted"/>
<evidence type="ECO:0000313" key="3">
    <source>
        <dbReference type="EMBL" id="KAL2264606.1"/>
    </source>
</evidence>
<feature type="compositionally biased region" description="Basic residues" evidence="1">
    <location>
        <begin position="327"/>
        <end position="343"/>
    </location>
</feature>
<feature type="region of interest" description="Disordered" evidence="1">
    <location>
        <begin position="244"/>
        <end position="265"/>
    </location>
</feature>
<evidence type="ECO:0000259" key="2">
    <source>
        <dbReference type="Pfam" id="PF05347"/>
    </source>
</evidence>
<feature type="domain" description="Complex 1 LYR protein" evidence="2">
    <location>
        <begin position="17"/>
        <end position="84"/>
    </location>
</feature>
<evidence type="ECO:0000313" key="4">
    <source>
        <dbReference type="Proteomes" id="UP001600064"/>
    </source>
</evidence>
<feature type="compositionally biased region" description="Basic and acidic residues" evidence="1">
    <location>
        <begin position="315"/>
        <end position="326"/>
    </location>
</feature>
<dbReference type="Pfam" id="PF05347">
    <property type="entry name" value="Complex1_LYR"/>
    <property type="match status" value="1"/>
</dbReference>
<dbReference type="InterPro" id="IPR008011">
    <property type="entry name" value="Complex1_LYR_dom"/>
</dbReference>
<feature type="compositionally biased region" description="Basic and acidic residues" evidence="1">
    <location>
        <begin position="344"/>
        <end position="364"/>
    </location>
</feature>
<keyword evidence="4" id="KW-1185">Reference proteome</keyword>
<gene>
    <name evidence="3" type="ORF">VTJ83DRAFT_7116</name>
</gene>
<dbReference type="EMBL" id="JAZGUE010000007">
    <property type="protein sequence ID" value="KAL2264606.1"/>
    <property type="molecule type" value="Genomic_DNA"/>
</dbReference>